<organism evidence="1 2">
    <name type="scientific">Loktanella atrilutea</name>
    <dbReference type="NCBI Taxonomy" id="366533"/>
    <lineage>
        <taxon>Bacteria</taxon>
        <taxon>Pseudomonadati</taxon>
        <taxon>Pseudomonadota</taxon>
        <taxon>Alphaproteobacteria</taxon>
        <taxon>Rhodobacterales</taxon>
        <taxon>Roseobacteraceae</taxon>
        <taxon>Loktanella</taxon>
    </lineage>
</organism>
<evidence type="ECO:0000313" key="2">
    <source>
        <dbReference type="Proteomes" id="UP000183987"/>
    </source>
</evidence>
<proteinExistence type="predicted"/>
<sequence>MDGNPHVTSERPTKGMLLAARMASLNRYPATTEAKALIDDVLNDILEFESAGKLRSRARKAKDLEAFRAGLGALVADLLVHSLNVEAGGYCYRGFGPMSFEGSYATTELLTQYRDRLVALGLVEYVPGYQTSANGYDRSAKVSRFRATPDLLAKAADQLELTVDNLKLHFVIDRSLGFPITLKRTAVEEGKAKRMPFDKTDPIVRGLARDMTRINDYLQQHSFNLGLDPLYRRGFHGGDRPGFQWNLGGRMFDYAEVGLTNMKREVRPGITIDGEKTCEVDIKACMLTIIYGVTGTPFDLKVDLYAVDGVARPLVKKLVNMAIGKGGAPTQWPSTFKAELVEQGEQPIPKGLKAKDAWTKVLIAHPIMGRLNEHGLGWPELQYIESEVLMATLLELMDDHDVCALPIHDGVIVAVSHADVVERVFSGNFERLVGVRPNISVKGKL</sequence>
<accession>A0A1M4SUL3</accession>
<reference evidence="2" key="1">
    <citation type="submission" date="2016-11" db="EMBL/GenBank/DDBJ databases">
        <authorList>
            <person name="Varghese N."/>
            <person name="Submissions S."/>
        </authorList>
    </citation>
    <scope>NUCLEOTIDE SEQUENCE [LARGE SCALE GENOMIC DNA]</scope>
    <source>
        <strain evidence="2">DSM 29326</strain>
    </source>
</reference>
<keyword evidence="2" id="KW-1185">Reference proteome</keyword>
<evidence type="ECO:0000313" key="1">
    <source>
        <dbReference type="EMBL" id="SHE35896.1"/>
    </source>
</evidence>
<dbReference type="Proteomes" id="UP000183987">
    <property type="component" value="Unassembled WGS sequence"/>
</dbReference>
<dbReference type="STRING" id="366533.SAMN05444339_101146"/>
<gene>
    <name evidence="1" type="ORF">SAMN05444339_101146</name>
</gene>
<name>A0A1M4SUL3_LOKAT</name>
<dbReference type="OrthoDB" id="7059994at2"/>
<dbReference type="EMBL" id="FQUE01000001">
    <property type="protein sequence ID" value="SHE35896.1"/>
    <property type="molecule type" value="Genomic_DNA"/>
</dbReference>
<dbReference type="AlphaFoldDB" id="A0A1M4SUL3"/>
<protein>
    <submittedName>
        <fullName evidence="1">Uncharacterized protein</fullName>
    </submittedName>
</protein>
<dbReference type="RefSeq" id="WP_143155313.1">
    <property type="nucleotide sequence ID" value="NZ_FQUE01000001.1"/>
</dbReference>